<feature type="transmembrane region" description="Helical" evidence="5">
    <location>
        <begin position="117"/>
        <end position="135"/>
    </location>
</feature>
<evidence type="ECO:0000256" key="3">
    <source>
        <dbReference type="ARBA" id="ARBA00022989"/>
    </source>
</evidence>
<dbReference type="EMBL" id="KN664390">
    <property type="protein sequence ID" value="KHN10498.1"/>
    <property type="molecule type" value="Genomic_DNA"/>
</dbReference>
<accession>A0A0B2PRU7</accession>
<evidence type="ECO:0000256" key="5">
    <source>
        <dbReference type="SAM" id="Phobius"/>
    </source>
</evidence>
<dbReference type="Proteomes" id="UP000053555">
    <property type="component" value="Unassembled WGS sequence"/>
</dbReference>
<dbReference type="AlphaFoldDB" id="A0A0B2PRU7"/>
<feature type="transmembrane region" description="Helical" evidence="5">
    <location>
        <begin position="197"/>
        <end position="218"/>
    </location>
</feature>
<comment type="subcellular location">
    <subcellularLocation>
        <location evidence="1">Membrane</location>
        <topology evidence="1">Multi-pass membrane protein</topology>
    </subcellularLocation>
</comment>
<keyword evidence="3 5" id="KW-1133">Transmembrane helix</keyword>
<feature type="transmembrane region" description="Helical" evidence="5">
    <location>
        <begin position="18"/>
        <end position="39"/>
    </location>
</feature>
<dbReference type="SUPFAM" id="SSF103481">
    <property type="entry name" value="Multidrug resistance efflux transporter EmrE"/>
    <property type="match status" value="1"/>
</dbReference>
<evidence type="ECO:0000256" key="2">
    <source>
        <dbReference type="ARBA" id="ARBA00022692"/>
    </source>
</evidence>
<reference evidence="6" key="1">
    <citation type="submission" date="2014-07" db="EMBL/GenBank/DDBJ databases">
        <title>Identification of a novel salt tolerance gene in wild soybean by whole-genome sequencing.</title>
        <authorList>
            <person name="Lam H.-M."/>
            <person name="Qi X."/>
            <person name="Li M.-W."/>
            <person name="Liu X."/>
            <person name="Xie M."/>
            <person name="Ni M."/>
            <person name="Xu X."/>
        </authorList>
    </citation>
    <scope>NUCLEOTIDE SEQUENCE [LARGE SCALE GENOMIC DNA]</scope>
    <source>
        <tissue evidence="6">Root</tissue>
    </source>
</reference>
<dbReference type="InterPro" id="IPR037185">
    <property type="entry name" value="EmrE-like"/>
</dbReference>
<feature type="transmembrane region" description="Helical" evidence="5">
    <location>
        <begin position="165"/>
        <end position="185"/>
    </location>
</feature>
<dbReference type="PANTHER" id="PTHR31218">
    <property type="entry name" value="WAT1-RELATED PROTEIN"/>
    <property type="match status" value="1"/>
</dbReference>
<proteinExistence type="predicted"/>
<feature type="transmembrane region" description="Helical" evidence="5">
    <location>
        <begin position="83"/>
        <end position="105"/>
    </location>
</feature>
<organism evidence="6">
    <name type="scientific">Glycine soja</name>
    <name type="common">Wild soybean</name>
    <dbReference type="NCBI Taxonomy" id="3848"/>
    <lineage>
        <taxon>Eukaryota</taxon>
        <taxon>Viridiplantae</taxon>
        <taxon>Streptophyta</taxon>
        <taxon>Embryophyta</taxon>
        <taxon>Tracheophyta</taxon>
        <taxon>Spermatophyta</taxon>
        <taxon>Magnoliopsida</taxon>
        <taxon>eudicotyledons</taxon>
        <taxon>Gunneridae</taxon>
        <taxon>Pentapetalae</taxon>
        <taxon>rosids</taxon>
        <taxon>fabids</taxon>
        <taxon>Fabales</taxon>
        <taxon>Fabaceae</taxon>
        <taxon>Papilionoideae</taxon>
        <taxon>50 kb inversion clade</taxon>
        <taxon>NPAAA clade</taxon>
        <taxon>indigoferoid/millettioid clade</taxon>
        <taxon>Phaseoleae</taxon>
        <taxon>Glycine</taxon>
        <taxon>Glycine subgen. Soja</taxon>
    </lineage>
</organism>
<keyword evidence="2 5" id="KW-0812">Transmembrane</keyword>
<dbReference type="GO" id="GO:0022857">
    <property type="term" value="F:transmembrane transporter activity"/>
    <property type="evidence" value="ECO:0007669"/>
    <property type="project" value="InterPro"/>
</dbReference>
<dbReference type="InterPro" id="IPR030184">
    <property type="entry name" value="WAT1-related"/>
</dbReference>
<gene>
    <name evidence="6" type="ORF">glysoja_043503</name>
</gene>
<protein>
    <submittedName>
        <fullName evidence="6">Auxin-induced protein 5NG4</fullName>
    </submittedName>
</protein>
<name>A0A0B2PRU7_GLYSO</name>
<sequence>MILEKMCGANMLNQAKPYLLIVGLQFGMAGTFIIIKATLDHGMSRFVLTVYRNAIAAIMLAPWCKPVIDQSFTCLGMQYTSASFASAIMNAVPSVTFVLAVILRLERLKLKELHSQAKLIGTLVSFGGALLMTLYKGPQINLFDHPNTTHQKIDESNSYQGQKHWVTGTLFLCLGCLAWSSFYILQSITVKRYPAELSLSSLICFAGALQSAVVALIADHSPRTWAIDFDYTLYGPLYAVRFL</sequence>
<evidence type="ECO:0000256" key="4">
    <source>
        <dbReference type="ARBA" id="ARBA00023136"/>
    </source>
</evidence>
<evidence type="ECO:0000256" key="1">
    <source>
        <dbReference type="ARBA" id="ARBA00004141"/>
    </source>
</evidence>
<dbReference type="GO" id="GO:0016020">
    <property type="term" value="C:membrane"/>
    <property type="evidence" value="ECO:0007669"/>
    <property type="project" value="InterPro"/>
</dbReference>
<keyword evidence="4 5" id="KW-0472">Membrane</keyword>
<evidence type="ECO:0000313" key="6">
    <source>
        <dbReference type="EMBL" id="KHN10498.1"/>
    </source>
</evidence>